<dbReference type="EMBL" id="OX596087">
    <property type="protein sequence ID" value="CAI9706355.1"/>
    <property type="molecule type" value="Genomic_DNA"/>
</dbReference>
<organism evidence="1 2">
    <name type="scientific">Rangifer tarandus platyrhynchus</name>
    <name type="common">Svalbard reindeer</name>
    <dbReference type="NCBI Taxonomy" id="3082113"/>
    <lineage>
        <taxon>Eukaryota</taxon>
        <taxon>Metazoa</taxon>
        <taxon>Chordata</taxon>
        <taxon>Craniata</taxon>
        <taxon>Vertebrata</taxon>
        <taxon>Euteleostomi</taxon>
        <taxon>Mammalia</taxon>
        <taxon>Eutheria</taxon>
        <taxon>Laurasiatheria</taxon>
        <taxon>Artiodactyla</taxon>
        <taxon>Ruminantia</taxon>
        <taxon>Pecora</taxon>
        <taxon>Cervidae</taxon>
        <taxon>Odocoileinae</taxon>
        <taxon>Rangifer</taxon>
    </lineage>
</organism>
<accession>A0ACB0F053</accession>
<name>A0ACB0F053_RANTA</name>
<proteinExistence type="predicted"/>
<reference evidence="1" key="1">
    <citation type="submission" date="2023-05" db="EMBL/GenBank/DDBJ databases">
        <authorList>
            <consortium name="ELIXIR-Norway"/>
        </authorList>
    </citation>
    <scope>NUCLEOTIDE SEQUENCE</scope>
</reference>
<dbReference type="Proteomes" id="UP001162501">
    <property type="component" value="Chromosome 3"/>
</dbReference>
<protein>
    <submittedName>
        <fullName evidence="1">Uncharacterized protein</fullName>
    </submittedName>
</protein>
<gene>
    <name evidence="1" type="ORF">MRATA1EN3_LOCUS17568</name>
</gene>
<evidence type="ECO:0000313" key="2">
    <source>
        <dbReference type="Proteomes" id="UP001162501"/>
    </source>
</evidence>
<evidence type="ECO:0000313" key="1">
    <source>
        <dbReference type="EMBL" id="CAI9706355.1"/>
    </source>
</evidence>
<sequence>MPDPRLLRSGSSRPLTLRLPQLPPPQLHPHPASKEPQGPGGGAPGPQYTTGHLPEESGGWEAPATQPPRTPPASGAPSPWRRPLLESVRKVSSLSSVRFSLLPPYRPSARSLATHSPCCKRYRSPGRNHTTSQLARSTRTNSPLRPQRLINTSLRQIPPPHFR</sequence>